<accession>A0A919IXV7</accession>
<dbReference type="EMBL" id="BOMM01000014">
    <property type="protein sequence ID" value="GIE10169.1"/>
    <property type="molecule type" value="Genomic_DNA"/>
</dbReference>
<keyword evidence="1" id="KW-0880">Kelch repeat</keyword>
<dbReference type="Proteomes" id="UP000598174">
    <property type="component" value="Unassembled WGS sequence"/>
</dbReference>
<keyword evidence="4" id="KW-1185">Reference proteome</keyword>
<evidence type="ECO:0000313" key="4">
    <source>
        <dbReference type="Proteomes" id="UP000598174"/>
    </source>
</evidence>
<evidence type="ECO:0000256" key="2">
    <source>
        <dbReference type="ARBA" id="ARBA00022737"/>
    </source>
</evidence>
<comment type="caution">
    <text evidence="3">The sequence shown here is derived from an EMBL/GenBank/DDBJ whole genome shotgun (WGS) entry which is preliminary data.</text>
</comment>
<dbReference type="RefSeq" id="WP_203816733.1">
    <property type="nucleotide sequence ID" value="NZ_BAAABP010000007.1"/>
</dbReference>
<dbReference type="InterPro" id="IPR015915">
    <property type="entry name" value="Kelch-typ_b-propeller"/>
</dbReference>
<proteinExistence type="predicted"/>
<keyword evidence="2" id="KW-0677">Repeat</keyword>
<name>A0A919IXV7_9ACTN</name>
<evidence type="ECO:0008006" key="5">
    <source>
        <dbReference type="Google" id="ProtNLM"/>
    </source>
</evidence>
<dbReference type="AlphaFoldDB" id="A0A919IXV7"/>
<sequence>MNFTPGRLAAVGAGLLALVGATAVAVNVLVPAPDKPTWRSSIGKLPAAPLAARRDVAAVWTGTEMIVWGGSNQSAGLFRADGAAYDPGLGSWRMLPAAPLGARAEAQAAWTGTEMIVWGGSDARHSPRGVTDGAAYSPGSNRWRRIAAAPGTGRTGGQTLMVDGRMVVFGGSGVDGTDAARTVLVYDPRADRWTTFREPGRVVAAAAAGSTLVLAYTDDDGVVSVEQVSVTGSGLVRGPSPIADDPVDRVGLTVDAGVAYLVLTDRDQRTRIFGGALTDGLVAPGNWTEKETSAEVSAPNQLGTGYPGLATPLRPGVLLLAGMPEVSAVDPRTGRVLLRETTLARAGFCGVSGALVWTGAQILGWGGQTCRATGPALTADGIALTAHPDDRV</sequence>
<dbReference type="PANTHER" id="PTHR46344">
    <property type="entry name" value="OS02G0202900 PROTEIN"/>
    <property type="match status" value="1"/>
</dbReference>
<evidence type="ECO:0000313" key="3">
    <source>
        <dbReference type="EMBL" id="GIE10169.1"/>
    </source>
</evidence>
<dbReference type="SUPFAM" id="SSF117281">
    <property type="entry name" value="Kelch motif"/>
    <property type="match status" value="1"/>
</dbReference>
<organism evidence="3 4">
    <name type="scientific">Paractinoplanes ferrugineus</name>
    <dbReference type="NCBI Taxonomy" id="113564"/>
    <lineage>
        <taxon>Bacteria</taxon>
        <taxon>Bacillati</taxon>
        <taxon>Actinomycetota</taxon>
        <taxon>Actinomycetes</taxon>
        <taxon>Micromonosporales</taxon>
        <taxon>Micromonosporaceae</taxon>
        <taxon>Paractinoplanes</taxon>
    </lineage>
</organism>
<dbReference type="PANTHER" id="PTHR46344:SF27">
    <property type="entry name" value="KELCH REPEAT SUPERFAMILY PROTEIN"/>
    <property type="match status" value="1"/>
</dbReference>
<gene>
    <name evidence="3" type="ORF">Afe05nite_20090</name>
</gene>
<dbReference type="Gene3D" id="2.120.10.80">
    <property type="entry name" value="Kelch-type beta propeller"/>
    <property type="match status" value="1"/>
</dbReference>
<protein>
    <recommendedName>
        <fullName evidence="5">Galactose oxidase</fullName>
    </recommendedName>
</protein>
<evidence type="ECO:0000256" key="1">
    <source>
        <dbReference type="ARBA" id="ARBA00022441"/>
    </source>
</evidence>
<reference evidence="3" key="1">
    <citation type="submission" date="2021-01" db="EMBL/GenBank/DDBJ databases">
        <title>Whole genome shotgun sequence of Actinoplanes ferrugineus NBRC 15555.</title>
        <authorList>
            <person name="Komaki H."/>
            <person name="Tamura T."/>
        </authorList>
    </citation>
    <scope>NUCLEOTIDE SEQUENCE</scope>
    <source>
        <strain evidence="3">NBRC 15555</strain>
    </source>
</reference>
<dbReference type="Pfam" id="PF24681">
    <property type="entry name" value="Kelch_KLHDC2_KLHL20_DRC7"/>
    <property type="match status" value="1"/>
</dbReference>